<comment type="subcellular location">
    <subcellularLocation>
        <location evidence="1">Cell membrane</location>
        <topology evidence="1">Multi-pass membrane protein</topology>
    </subcellularLocation>
</comment>
<dbReference type="Pfam" id="PF07690">
    <property type="entry name" value="MFS_1"/>
    <property type="match status" value="1"/>
</dbReference>
<feature type="transmembrane region" description="Helical" evidence="6">
    <location>
        <begin position="92"/>
        <end position="117"/>
    </location>
</feature>
<keyword evidence="3 6" id="KW-0812">Transmembrane</keyword>
<reference evidence="7 8" key="1">
    <citation type="submission" date="2018-05" db="EMBL/GenBank/DDBJ databases">
        <title>Micromonospora from Atacama Desert.</title>
        <authorList>
            <person name="Carro L."/>
            <person name="Goodfellow M."/>
            <person name="Klenk H.-P."/>
        </authorList>
    </citation>
    <scope>NUCLEOTIDE SEQUENCE [LARGE SCALE GENOMIC DNA]</scope>
    <source>
        <strain evidence="7 8">LB39</strain>
    </source>
</reference>
<feature type="transmembrane region" description="Helical" evidence="6">
    <location>
        <begin position="330"/>
        <end position="348"/>
    </location>
</feature>
<comment type="caution">
    <text evidence="7">The sequence shown here is derived from an EMBL/GenBank/DDBJ whole genome shotgun (WGS) entry which is preliminary data.</text>
</comment>
<name>A0A3N9WFP9_9ACTN</name>
<dbReference type="EMBL" id="QGSZ01000264">
    <property type="protein sequence ID" value="RQW99640.1"/>
    <property type="molecule type" value="Genomic_DNA"/>
</dbReference>
<feature type="transmembrane region" description="Helical" evidence="6">
    <location>
        <begin position="193"/>
        <end position="213"/>
    </location>
</feature>
<feature type="transmembrane region" description="Helical" evidence="6">
    <location>
        <begin position="274"/>
        <end position="293"/>
    </location>
</feature>
<keyword evidence="5 6" id="KW-0472">Membrane</keyword>
<evidence type="ECO:0000313" key="8">
    <source>
        <dbReference type="Proteomes" id="UP000282312"/>
    </source>
</evidence>
<dbReference type="GO" id="GO:0022857">
    <property type="term" value="F:transmembrane transporter activity"/>
    <property type="evidence" value="ECO:0007669"/>
    <property type="project" value="InterPro"/>
</dbReference>
<evidence type="ECO:0000256" key="5">
    <source>
        <dbReference type="ARBA" id="ARBA00023136"/>
    </source>
</evidence>
<dbReference type="PANTHER" id="PTHR23513">
    <property type="entry name" value="INTEGRAL MEMBRANE EFFLUX PROTEIN-RELATED"/>
    <property type="match status" value="1"/>
</dbReference>
<accession>A0A3N9WFP9</accession>
<organism evidence="7 8">
    <name type="scientific">Micromonospora inaquosa</name>
    <dbReference type="NCBI Taxonomy" id="2203716"/>
    <lineage>
        <taxon>Bacteria</taxon>
        <taxon>Bacillati</taxon>
        <taxon>Actinomycetota</taxon>
        <taxon>Actinomycetes</taxon>
        <taxon>Micromonosporales</taxon>
        <taxon>Micromonosporaceae</taxon>
        <taxon>Micromonospora</taxon>
    </lineage>
</organism>
<evidence type="ECO:0000256" key="1">
    <source>
        <dbReference type="ARBA" id="ARBA00004651"/>
    </source>
</evidence>
<gene>
    <name evidence="7" type="ORF">DLJ59_23925</name>
</gene>
<dbReference type="SUPFAM" id="SSF103473">
    <property type="entry name" value="MFS general substrate transporter"/>
    <property type="match status" value="1"/>
</dbReference>
<sequence length="452" mass="44898">MAALGERGEEVQYRPIGDELERHVTILTGDVIRCKSDAMASPVEQVTYAYPGTRRDGARLTHYLAAALLARTADEGARVALVILALDRTDSAAVGGTLVATLLLPHVVAAPLVGALVDRSRRPAAVLAGAIAVFAAALAAPVALLGHAPLWQTCLVLAMAGCCGPALTGGLTSRLAALAGPGQEARAFALDSLSYSVAGMLGPATVGLVAAAANPGTGILALAVAAVLGALGVASLRLVASATAERKRAAGLFEGARAIARVPALRTITLTTSFGQLGLGGLAVVATTLAAAAHEPTRAGLLLSVTAGGAFVGSLLWAWRPLPASLAPRVTVWAMAAVGVPLTLAAAVHSLALAVALFALSGLCTGPFAAALFLARNQLAAEAIRTQVFTIGAGLKVAASAIGAGLLGLAAPLSASAQLLLVAAFPIVAGIAGGLLLRRRPCSGAGGRVDAC</sequence>
<feature type="transmembrane region" description="Helical" evidence="6">
    <location>
        <begin position="219"/>
        <end position="240"/>
    </location>
</feature>
<dbReference type="InterPro" id="IPR011701">
    <property type="entry name" value="MFS"/>
</dbReference>
<evidence type="ECO:0000256" key="6">
    <source>
        <dbReference type="SAM" id="Phobius"/>
    </source>
</evidence>
<evidence type="ECO:0000256" key="2">
    <source>
        <dbReference type="ARBA" id="ARBA00022475"/>
    </source>
</evidence>
<evidence type="ECO:0000256" key="3">
    <source>
        <dbReference type="ARBA" id="ARBA00022692"/>
    </source>
</evidence>
<feature type="transmembrane region" description="Helical" evidence="6">
    <location>
        <begin position="150"/>
        <end position="172"/>
    </location>
</feature>
<feature type="transmembrane region" description="Helical" evidence="6">
    <location>
        <begin position="299"/>
        <end position="318"/>
    </location>
</feature>
<protein>
    <submittedName>
        <fullName evidence="7">MFS transporter</fullName>
    </submittedName>
</protein>
<dbReference type="InterPro" id="IPR036259">
    <property type="entry name" value="MFS_trans_sf"/>
</dbReference>
<dbReference type="Gene3D" id="1.20.1250.20">
    <property type="entry name" value="MFS general substrate transporter like domains"/>
    <property type="match status" value="1"/>
</dbReference>
<feature type="transmembrane region" description="Helical" evidence="6">
    <location>
        <begin position="387"/>
        <end position="411"/>
    </location>
</feature>
<dbReference type="AlphaFoldDB" id="A0A3N9WFP9"/>
<keyword evidence="4 6" id="KW-1133">Transmembrane helix</keyword>
<dbReference type="PANTHER" id="PTHR23513:SF11">
    <property type="entry name" value="STAPHYLOFERRIN A TRANSPORTER"/>
    <property type="match status" value="1"/>
</dbReference>
<dbReference type="GO" id="GO:0005886">
    <property type="term" value="C:plasma membrane"/>
    <property type="evidence" value="ECO:0007669"/>
    <property type="project" value="UniProtKB-SubCell"/>
</dbReference>
<keyword evidence="2" id="KW-1003">Cell membrane</keyword>
<feature type="transmembrane region" description="Helical" evidence="6">
    <location>
        <begin position="417"/>
        <end position="437"/>
    </location>
</feature>
<keyword evidence="8" id="KW-1185">Reference proteome</keyword>
<feature type="transmembrane region" description="Helical" evidence="6">
    <location>
        <begin position="354"/>
        <end position="375"/>
    </location>
</feature>
<evidence type="ECO:0000313" key="7">
    <source>
        <dbReference type="EMBL" id="RQW99640.1"/>
    </source>
</evidence>
<dbReference type="Proteomes" id="UP000282312">
    <property type="component" value="Unassembled WGS sequence"/>
</dbReference>
<feature type="transmembrane region" description="Helical" evidence="6">
    <location>
        <begin position="124"/>
        <end position="144"/>
    </location>
</feature>
<proteinExistence type="predicted"/>
<evidence type="ECO:0000256" key="4">
    <source>
        <dbReference type="ARBA" id="ARBA00022989"/>
    </source>
</evidence>